<keyword evidence="7" id="KW-1185">Reference proteome</keyword>
<protein>
    <submittedName>
        <fullName evidence="6">AcrR family transcriptional regulator</fullName>
    </submittedName>
</protein>
<accession>A0A7W9JER9</accession>
<dbReference type="Gene3D" id="1.10.357.10">
    <property type="entry name" value="Tetracycline Repressor, domain 2"/>
    <property type="match status" value="1"/>
</dbReference>
<dbReference type="InterPro" id="IPR009057">
    <property type="entry name" value="Homeodomain-like_sf"/>
</dbReference>
<dbReference type="PANTHER" id="PTHR30055">
    <property type="entry name" value="HTH-TYPE TRANSCRIPTIONAL REGULATOR RUTR"/>
    <property type="match status" value="1"/>
</dbReference>
<feature type="domain" description="HTH tetR-type" evidence="5">
    <location>
        <begin position="9"/>
        <end position="69"/>
    </location>
</feature>
<dbReference type="PANTHER" id="PTHR30055:SF234">
    <property type="entry name" value="HTH-TYPE TRANSCRIPTIONAL REGULATOR BETI"/>
    <property type="match status" value="1"/>
</dbReference>
<dbReference type="RefSeq" id="WP_184803382.1">
    <property type="nucleotide sequence ID" value="NZ_JACHMY010000001.1"/>
</dbReference>
<evidence type="ECO:0000256" key="2">
    <source>
        <dbReference type="ARBA" id="ARBA00023125"/>
    </source>
</evidence>
<comment type="caution">
    <text evidence="6">The sequence shown here is derived from an EMBL/GenBank/DDBJ whole genome shotgun (WGS) entry which is preliminary data.</text>
</comment>
<dbReference type="GO" id="GO:0003700">
    <property type="term" value="F:DNA-binding transcription factor activity"/>
    <property type="evidence" value="ECO:0007669"/>
    <property type="project" value="TreeGrafter"/>
</dbReference>
<dbReference type="AlphaFoldDB" id="A0A7W9JER9"/>
<evidence type="ECO:0000313" key="6">
    <source>
        <dbReference type="EMBL" id="MBB5840773.1"/>
    </source>
</evidence>
<keyword evidence="2 4" id="KW-0238">DNA-binding</keyword>
<dbReference type="Proteomes" id="UP000549971">
    <property type="component" value="Unassembled WGS sequence"/>
</dbReference>
<evidence type="ECO:0000256" key="4">
    <source>
        <dbReference type="PROSITE-ProRule" id="PRU00335"/>
    </source>
</evidence>
<dbReference type="InterPro" id="IPR050109">
    <property type="entry name" value="HTH-type_TetR-like_transc_reg"/>
</dbReference>
<feature type="DNA-binding region" description="H-T-H motif" evidence="4">
    <location>
        <begin position="32"/>
        <end position="51"/>
    </location>
</feature>
<keyword evidence="1" id="KW-0805">Transcription regulation</keyword>
<evidence type="ECO:0000259" key="5">
    <source>
        <dbReference type="PROSITE" id="PS50977"/>
    </source>
</evidence>
<evidence type="ECO:0000313" key="7">
    <source>
        <dbReference type="Proteomes" id="UP000549971"/>
    </source>
</evidence>
<keyword evidence="3" id="KW-0804">Transcription</keyword>
<dbReference type="PRINTS" id="PR00455">
    <property type="entry name" value="HTHTETR"/>
</dbReference>
<dbReference type="EMBL" id="JACHMY010000001">
    <property type="protein sequence ID" value="MBB5840773.1"/>
    <property type="molecule type" value="Genomic_DNA"/>
</dbReference>
<reference evidence="6 7" key="1">
    <citation type="submission" date="2020-08" db="EMBL/GenBank/DDBJ databases">
        <title>Sequencing the genomes of 1000 actinobacteria strains.</title>
        <authorList>
            <person name="Klenk H.-P."/>
        </authorList>
    </citation>
    <scope>NUCLEOTIDE SEQUENCE [LARGE SCALE GENOMIC DNA]</scope>
    <source>
        <strain evidence="6 7">DSM 28967</strain>
    </source>
</reference>
<gene>
    <name evidence="6" type="ORF">HDA39_007507</name>
</gene>
<organism evidence="6 7">
    <name type="scientific">Kribbella italica</name>
    <dbReference type="NCBI Taxonomy" id="1540520"/>
    <lineage>
        <taxon>Bacteria</taxon>
        <taxon>Bacillati</taxon>
        <taxon>Actinomycetota</taxon>
        <taxon>Actinomycetes</taxon>
        <taxon>Propionibacteriales</taxon>
        <taxon>Kribbellaceae</taxon>
        <taxon>Kribbella</taxon>
    </lineage>
</organism>
<sequence>MAENTPARERTRREIEQQAVALFASKGYSATSLQDIATAAGCSKATVLYHFNGKAAVLAAALEPSKQALKEVIAEAERLPAEEAQELAIVRFSELAVGARGLIAVLSDILPTIDEMPEFAELIGEGIRLTEIMAGQSHDQLELDVAKFAINGLLGECRHPGERSDAELLELCNTALRRLLRPPGRPA</sequence>
<dbReference type="PROSITE" id="PS50977">
    <property type="entry name" value="HTH_TETR_2"/>
    <property type="match status" value="1"/>
</dbReference>
<dbReference type="GO" id="GO:0000976">
    <property type="term" value="F:transcription cis-regulatory region binding"/>
    <property type="evidence" value="ECO:0007669"/>
    <property type="project" value="TreeGrafter"/>
</dbReference>
<evidence type="ECO:0000256" key="3">
    <source>
        <dbReference type="ARBA" id="ARBA00023163"/>
    </source>
</evidence>
<dbReference type="SUPFAM" id="SSF46689">
    <property type="entry name" value="Homeodomain-like"/>
    <property type="match status" value="1"/>
</dbReference>
<dbReference type="InterPro" id="IPR001647">
    <property type="entry name" value="HTH_TetR"/>
</dbReference>
<name>A0A7W9JER9_9ACTN</name>
<evidence type="ECO:0000256" key="1">
    <source>
        <dbReference type="ARBA" id="ARBA00023015"/>
    </source>
</evidence>
<proteinExistence type="predicted"/>
<dbReference type="Pfam" id="PF00440">
    <property type="entry name" value="TetR_N"/>
    <property type="match status" value="1"/>
</dbReference>